<keyword evidence="2" id="KW-1003">Cell membrane</keyword>
<gene>
    <name evidence="7" type="ORF">DFR56_11341</name>
</gene>
<keyword evidence="8" id="KW-1185">Reference proteome</keyword>
<protein>
    <submittedName>
        <fullName evidence="7">RhtB (Resistance to homoserine/threonine) family protein</fullName>
    </submittedName>
</protein>
<evidence type="ECO:0000313" key="7">
    <source>
        <dbReference type="EMBL" id="PXW84797.1"/>
    </source>
</evidence>
<dbReference type="AlphaFoldDB" id="A0A2V3VSD5"/>
<evidence type="ECO:0000256" key="2">
    <source>
        <dbReference type="ARBA" id="ARBA00022475"/>
    </source>
</evidence>
<dbReference type="GO" id="GO:0005886">
    <property type="term" value="C:plasma membrane"/>
    <property type="evidence" value="ECO:0007669"/>
    <property type="project" value="UniProtKB-SubCell"/>
</dbReference>
<dbReference type="EMBL" id="QJJQ01000013">
    <property type="protein sequence ID" value="PXW84797.1"/>
    <property type="molecule type" value="Genomic_DNA"/>
</dbReference>
<organism evidence="7 8">
    <name type="scientific">Pseudogracilibacillus auburnensis</name>
    <dbReference type="NCBI Taxonomy" id="1494959"/>
    <lineage>
        <taxon>Bacteria</taxon>
        <taxon>Bacillati</taxon>
        <taxon>Bacillota</taxon>
        <taxon>Bacilli</taxon>
        <taxon>Bacillales</taxon>
        <taxon>Bacillaceae</taxon>
        <taxon>Pseudogracilibacillus</taxon>
    </lineage>
</organism>
<dbReference type="Pfam" id="PF01810">
    <property type="entry name" value="LysE"/>
    <property type="match status" value="1"/>
</dbReference>
<comment type="caution">
    <text evidence="7">The sequence shown here is derived from an EMBL/GenBank/DDBJ whole genome shotgun (WGS) entry which is preliminary data.</text>
</comment>
<reference evidence="7 8" key="1">
    <citation type="submission" date="2018-05" db="EMBL/GenBank/DDBJ databases">
        <title>Genomic Encyclopedia of Type Strains, Phase IV (KMG-IV): sequencing the most valuable type-strain genomes for metagenomic binning, comparative biology and taxonomic classification.</title>
        <authorList>
            <person name="Goeker M."/>
        </authorList>
    </citation>
    <scope>NUCLEOTIDE SEQUENCE [LARGE SCALE GENOMIC DNA]</scope>
    <source>
        <strain evidence="7 8">DSM 28556</strain>
    </source>
</reference>
<sequence length="206" mass="23004">MENLLAFSVMALMMSMLPGADTVLIMKNTLAHGVKAGRFTILGMATGLTFWTVVAVLGLSVVIAKSVILFSIIKYVGAAYLVYLGLQTLFTKKTFSVEQLHVRNEQIFSEHSAKIYKHACLQGMISNTFNPKTVIVYITFMPQFIQLNDNVNEQLLTLGFLLTGIAVSWFLFVVYLVDYVKKWLQQSHFQKATGFLLMGFGVKTAL</sequence>
<dbReference type="PANTHER" id="PTHR30086:SF20">
    <property type="entry name" value="ARGININE EXPORTER PROTEIN ARGO-RELATED"/>
    <property type="match status" value="1"/>
</dbReference>
<keyword evidence="4 6" id="KW-1133">Transmembrane helix</keyword>
<dbReference type="OrthoDB" id="9784202at2"/>
<dbReference type="RefSeq" id="WP_110396479.1">
    <property type="nucleotide sequence ID" value="NZ_JADIJL010000016.1"/>
</dbReference>
<evidence type="ECO:0000256" key="6">
    <source>
        <dbReference type="SAM" id="Phobius"/>
    </source>
</evidence>
<proteinExistence type="predicted"/>
<keyword evidence="3 6" id="KW-0812">Transmembrane</keyword>
<dbReference type="InterPro" id="IPR001123">
    <property type="entry name" value="LeuE-type"/>
</dbReference>
<keyword evidence="5 6" id="KW-0472">Membrane</keyword>
<dbReference type="GO" id="GO:0015171">
    <property type="term" value="F:amino acid transmembrane transporter activity"/>
    <property type="evidence" value="ECO:0007669"/>
    <property type="project" value="TreeGrafter"/>
</dbReference>
<evidence type="ECO:0000256" key="3">
    <source>
        <dbReference type="ARBA" id="ARBA00022692"/>
    </source>
</evidence>
<feature type="transmembrane region" description="Helical" evidence="6">
    <location>
        <begin position="155"/>
        <end position="177"/>
    </location>
</feature>
<feature type="transmembrane region" description="Helical" evidence="6">
    <location>
        <begin position="36"/>
        <end position="59"/>
    </location>
</feature>
<dbReference type="Proteomes" id="UP000247978">
    <property type="component" value="Unassembled WGS sequence"/>
</dbReference>
<evidence type="ECO:0000256" key="1">
    <source>
        <dbReference type="ARBA" id="ARBA00004651"/>
    </source>
</evidence>
<dbReference type="PANTHER" id="PTHR30086">
    <property type="entry name" value="ARGININE EXPORTER PROTEIN ARGO"/>
    <property type="match status" value="1"/>
</dbReference>
<accession>A0A2V3VSD5</accession>
<evidence type="ECO:0000313" key="8">
    <source>
        <dbReference type="Proteomes" id="UP000247978"/>
    </source>
</evidence>
<feature type="transmembrane region" description="Helical" evidence="6">
    <location>
        <begin position="66"/>
        <end position="86"/>
    </location>
</feature>
<dbReference type="PIRSF" id="PIRSF006324">
    <property type="entry name" value="LeuE"/>
    <property type="match status" value="1"/>
</dbReference>
<name>A0A2V3VSD5_9BACI</name>
<comment type="subcellular location">
    <subcellularLocation>
        <location evidence="1">Cell membrane</location>
        <topology evidence="1">Multi-pass membrane protein</topology>
    </subcellularLocation>
</comment>
<evidence type="ECO:0000256" key="5">
    <source>
        <dbReference type="ARBA" id="ARBA00023136"/>
    </source>
</evidence>
<evidence type="ECO:0000256" key="4">
    <source>
        <dbReference type="ARBA" id="ARBA00022989"/>
    </source>
</evidence>